<sequence>MPLISPPSCTRLAPAPNYSSLPSAGEETIEFTPRGNSSLNNSITRSCSFMNVILKINAFSPSYEDIPTYGRGSTVHGEIGLKSSSLVLSVSVKLKGRLHLSISDSGSTTATVVSESLQVWSQNPIRCDLCPGVLPFAVTFPQTFTTGERVLPIPPSFYETFYQHPAVTLDCRYMLKFTIHYGGSKMTFLKPSRSYSVQLNYRPRTRPQRPIYHLERFLLTVKQAPGDWLQIESSIRVRPTASADVRAVSCRFFIPSVGAFGLSDAIPFHIQLSSNLTSLRLMIPEDLPDKKRSRQVRVLITRQIMVQVNTRKCWRTRILGEGIVRALPPPFALRPWNSGEDEEECIDWEGEVRCDHVEHGGFNVGSVIFKDYIVFVLTPPNARTCPLLMHQYSQPIKLVTDAWHDDLSHPADTV</sequence>
<organism evidence="1 2">
    <name type="scientific">Collybiopsis confluens</name>
    <dbReference type="NCBI Taxonomy" id="2823264"/>
    <lineage>
        <taxon>Eukaryota</taxon>
        <taxon>Fungi</taxon>
        <taxon>Dikarya</taxon>
        <taxon>Basidiomycota</taxon>
        <taxon>Agaricomycotina</taxon>
        <taxon>Agaricomycetes</taxon>
        <taxon>Agaricomycetidae</taxon>
        <taxon>Agaricales</taxon>
        <taxon>Marasmiineae</taxon>
        <taxon>Omphalotaceae</taxon>
        <taxon>Collybiopsis</taxon>
    </lineage>
</organism>
<accession>A0A8H5MGM1</accession>
<evidence type="ECO:0000313" key="1">
    <source>
        <dbReference type="EMBL" id="KAF5393217.1"/>
    </source>
</evidence>
<keyword evidence="2" id="KW-1185">Reference proteome</keyword>
<protein>
    <recommendedName>
        <fullName evidence="3">Arrestin-like N-terminal domain-containing protein</fullName>
    </recommendedName>
</protein>
<dbReference type="EMBL" id="JAACJN010000002">
    <property type="protein sequence ID" value="KAF5393217.1"/>
    <property type="molecule type" value="Genomic_DNA"/>
</dbReference>
<reference evidence="1 2" key="1">
    <citation type="journal article" date="2020" name="ISME J.">
        <title>Uncovering the hidden diversity of litter-decomposition mechanisms in mushroom-forming fungi.</title>
        <authorList>
            <person name="Floudas D."/>
            <person name="Bentzer J."/>
            <person name="Ahren D."/>
            <person name="Johansson T."/>
            <person name="Persson P."/>
            <person name="Tunlid A."/>
        </authorList>
    </citation>
    <scope>NUCLEOTIDE SEQUENCE [LARGE SCALE GENOMIC DNA]</scope>
    <source>
        <strain evidence="1 2">CBS 406.79</strain>
    </source>
</reference>
<gene>
    <name evidence="1" type="ORF">D9757_000706</name>
</gene>
<evidence type="ECO:0008006" key="3">
    <source>
        <dbReference type="Google" id="ProtNLM"/>
    </source>
</evidence>
<name>A0A8H5MGM1_9AGAR</name>
<comment type="caution">
    <text evidence="1">The sequence shown here is derived from an EMBL/GenBank/DDBJ whole genome shotgun (WGS) entry which is preliminary data.</text>
</comment>
<dbReference type="OrthoDB" id="3252135at2759"/>
<evidence type="ECO:0000313" key="2">
    <source>
        <dbReference type="Proteomes" id="UP000518752"/>
    </source>
</evidence>
<dbReference type="AlphaFoldDB" id="A0A8H5MGM1"/>
<proteinExistence type="predicted"/>
<dbReference type="Proteomes" id="UP000518752">
    <property type="component" value="Unassembled WGS sequence"/>
</dbReference>